<protein>
    <submittedName>
        <fullName evidence="3">Uncharacterized protein</fullName>
    </submittedName>
</protein>
<reference evidence="3" key="1">
    <citation type="submission" date="2021-02" db="EMBL/GenBank/DDBJ databases">
        <authorList>
            <person name="Dougan E. K."/>
            <person name="Rhodes N."/>
            <person name="Thang M."/>
            <person name="Chan C."/>
        </authorList>
    </citation>
    <scope>NUCLEOTIDE SEQUENCE</scope>
</reference>
<dbReference type="AlphaFoldDB" id="A0A813LJV6"/>
<keyword evidence="2" id="KW-0472">Membrane</keyword>
<comment type="caution">
    <text evidence="3">The sequence shown here is derived from an EMBL/GenBank/DDBJ whole genome shotgun (WGS) entry which is preliminary data.</text>
</comment>
<evidence type="ECO:0000313" key="3">
    <source>
        <dbReference type="EMBL" id="CAE8731370.1"/>
    </source>
</evidence>
<dbReference type="PANTHER" id="PTHR34289">
    <property type="entry name" value="PROTEIN, PUTATIVE (DUF819)-RELATED"/>
    <property type="match status" value="1"/>
</dbReference>
<feature type="compositionally biased region" description="Low complexity" evidence="1">
    <location>
        <begin position="663"/>
        <end position="674"/>
    </location>
</feature>
<feature type="transmembrane region" description="Helical" evidence="2">
    <location>
        <begin position="815"/>
        <end position="838"/>
    </location>
</feature>
<organism evidence="3 4">
    <name type="scientific">Polarella glacialis</name>
    <name type="common">Dinoflagellate</name>
    <dbReference type="NCBI Taxonomy" id="89957"/>
    <lineage>
        <taxon>Eukaryota</taxon>
        <taxon>Sar</taxon>
        <taxon>Alveolata</taxon>
        <taxon>Dinophyceae</taxon>
        <taxon>Suessiales</taxon>
        <taxon>Suessiaceae</taxon>
        <taxon>Polarella</taxon>
    </lineage>
</organism>
<dbReference type="Pfam" id="PF05684">
    <property type="entry name" value="DUF819"/>
    <property type="match status" value="2"/>
</dbReference>
<dbReference type="EMBL" id="CAJNNW010036004">
    <property type="protein sequence ID" value="CAE8731370.1"/>
    <property type="molecule type" value="Genomic_DNA"/>
</dbReference>
<name>A0A813LJV6_POLGL</name>
<feature type="region of interest" description="Disordered" evidence="1">
    <location>
        <begin position="663"/>
        <end position="685"/>
    </location>
</feature>
<feature type="transmembrane region" description="Helical" evidence="2">
    <location>
        <begin position="508"/>
        <end position="527"/>
    </location>
</feature>
<keyword evidence="2" id="KW-1133">Transmembrane helix</keyword>
<evidence type="ECO:0000256" key="2">
    <source>
        <dbReference type="SAM" id="Phobius"/>
    </source>
</evidence>
<feature type="transmembrane region" description="Helical" evidence="2">
    <location>
        <begin position="621"/>
        <end position="643"/>
    </location>
</feature>
<dbReference type="Proteomes" id="UP000626109">
    <property type="component" value="Unassembled WGS sequence"/>
</dbReference>
<accession>A0A813LJV6</accession>
<evidence type="ECO:0000256" key="1">
    <source>
        <dbReference type="SAM" id="MobiDB-lite"/>
    </source>
</evidence>
<feature type="transmembrane region" description="Helical" evidence="2">
    <location>
        <begin position="475"/>
        <end position="496"/>
    </location>
</feature>
<keyword evidence="2" id="KW-0812">Transmembrane</keyword>
<sequence>MAGSEELAATRAPDASLWPMSSVQDQVQESGWADEAYRILMEYRRSYDYEAHRSEQKSSSIKRPFETLETAFQVTCQVMVALLAPRVHPFMRQLSSLLRLKRTYPEVLPSPSLSVLVSGLHAKLVLDVANLLSLPPFRWVEHRPSAAETLHPLSVHGLELNLLGAMAGVSLGRLAVAARQGLQWLAIALANQMPSRAYSWIGPQVARAAPLAAAALHLTVCLELAPPVVAGLASLLREAQLRRRPLIPTVASAFLRRSRRLFRQLAHWGQDDEEDETWGQLHWWVSSLAAERHVRIACEQTLSFLLMSASVRRDISCCLEDVKPARDVEAVQAACLLHVASIWVFLRAVKQSSPKIKLLATQPGQRSEAGRQGENFAVTRDFDSGLSDAFSDLSSLPTAVCDAVTMIRVARVPQPSRDRGLTPAPVFFRVAVGRGRPPWTVQPVTLAATGLEVVSLLATVSAGSLGAVLERRTKVGSAVGGALIAFGVRAMLAVLVPGLAGAASADLALADALLPLALALTVVAAQADLGSRRAALAGPGSSSSRAGMGSGLRSGLRVLVAFVFGALGSLLGAVTAFAASGFLGLQAGEAARAAGCVSATYIGGSVNFAAAARALHLEPSIFATMASADIGFMGLYFAGLSSLASSSRSRALRGFLGGSAEPASTEASASSRSPDVPLAADSTSRASRTLPASGLTGLLGLGEDRVAASSTAQPRVTAAALLLIATCGSLWAAGAVAARVGGGPGVSTAAITGCAWLAGGLLRYLRMDCVVYTTASLGRRSGALLMLVFFSAVGAQVRPADFLTLGGRCAGITAFVSICLVVHATTVLLASAAFNLVLQASGRPGEEKLSLDEILVASNANVGGASTAAAFAGASLGRADLVMPATCCGILGYAVATSAGVAIARFLGA</sequence>
<feature type="transmembrane region" description="Helical" evidence="2">
    <location>
        <begin position="558"/>
        <end position="583"/>
    </location>
</feature>
<dbReference type="InterPro" id="IPR008537">
    <property type="entry name" value="DUF819"/>
</dbReference>
<proteinExistence type="predicted"/>
<evidence type="ECO:0000313" key="4">
    <source>
        <dbReference type="Proteomes" id="UP000626109"/>
    </source>
</evidence>
<feature type="transmembrane region" description="Helical" evidence="2">
    <location>
        <begin position="746"/>
        <end position="765"/>
    </location>
</feature>
<dbReference type="PANTHER" id="PTHR34289:SF8">
    <property type="entry name" value="DUF819 DOMAIN-CONTAINING PROTEIN"/>
    <property type="match status" value="1"/>
</dbReference>
<feature type="transmembrane region" description="Helical" evidence="2">
    <location>
        <begin position="777"/>
        <end position="795"/>
    </location>
</feature>
<feature type="transmembrane region" description="Helical" evidence="2">
    <location>
        <begin position="719"/>
        <end position="740"/>
    </location>
</feature>
<feature type="transmembrane region" description="Helical" evidence="2">
    <location>
        <begin position="444"/>
        <end position="469"/>
    </location>
</feature>
<gene>
    <name evidence="3" type="ORF">PGLA2088_LOCUS45983</name>
</gene>